<evidence type="ECO:0000259" key="1">
    <source>
        <dbReference type="Pfam" id="PF13456"/>
    </source>
</evidence>
<gene>
    <name evidence="2" type="ORF">CXB51_026339</name>
</gene>
<name>A0A8J6CT52_9ROSI</name>
<dbReference type="GO" id="GO:0003676">
    <property type="term" value="F:nucleic acid binding"/>
    <property type="evidence" value="ECO:0007669"/>
    <property type="project" value="InterPro"/>
</dbReference>
<dbReference type="OrthoDB" id="998265at2759"/>
<dbReference type="AlphaFoldDB" id="A0A8J6CT52"/>
<keyword evidence="3" id="KW-1185">Reference proteome</keyword>
<dbReference type="Gene3D" id="3.30.420.10">
    <property type="entry name" value="Ribonuclease H-like superfamily/Ribonuclease H"/>
    <property type="match status" value="1"/>
</dbReference>
<dbReference type="EMBL" id="JAHUZN010000010">
    <property type="protein sequence ID" value="KAG8481490.1"/>
    <property type="molecule type" value="Genomic_DNA"/>
</dbReference>
<proteinExistence type="predicted"/>
<evidence type="ECO:0000313" key="3">
    <source>
        <dbReference type="Proteomes" id="UP000701853"/>
    </source>
</evidence>
<dbReference type="Pfam" id="PF13456">
    <property type="entry name" value="RVT_3"/>
    <property type="match status" value="1"/>
</dbReference>
<dbReference type="Proteomes" id="UP000701853">
    <property type="component" value="Chromosome 10"/>
</dbReference>
<feature type="domain" description="RNase H type-1" evidence="1">
    <location>
        <begin position="2"/>
        <end position="66"/>
    </location>
</feature>
<evidence type="ECO:0000313" key="2">
    <source>
        <dbReference type="EMBL" id="KAG8481490.1"/>
    </source>
</evidence>
<sequence>MGFMQVILASDSKMPMKNITSPGEDNLEKRPVTSDVKASVRNFSNCRFEYTMRQGNSLAHALVEEAIRRLEDCF</sequence>
<dbReference type="GO" id="GO:0004523">
    <property type="term" value="F:RNA-DNA hybrid ribonuclease activity"/>
    <property type="evidence" value="ECO:0007669"/>
    <property type="project" value="InterPro"/>
</dbReference>
<dbReference type="InterPro" id="IPR036397">
    <property type="entry name" value="RNaseH_sf"/>
</dbReference>
<comment type="caution">
    <text evidence="2">The sequence shown here is derived from an EMBL/GenBank/DDBJ whole genome shotgun (WGS) entry which is preliminary data.</text>
</comment>
<accession>A0A8J6CT52</accession>
<protein>
    <recommendedName>
        <fullName evidence="1">RNase H type-1 domain-containing protein</fullName>
    </recommendedName>
</protein>
<reference evidence="2 3" key="1">
    <citation type="journal article" date="2021" name="bioRxiv">
        <title>The Gossypium anomalum genome as a resource for cotton improvement and evolutionary analysis of hybrid incompatibility.</title>
        <authorList>
            <person name="Grover C.E."/>
            <person name="Yuan D."/>
            <person name="Arick M.A."/>
            <person name="Miller E.R."/>
            <person name="Hu G."/>
            <person name="Peterson D.G."/>
            <person name="Wendel J.F."/>
            <person name="Udall J.A."/>
        </authorList>
    </citation>
    <scope>NUCLEOTIDE SEQUENCE [LARGE SCALE GENOMIC DNA]</scope>
    <source>
        <strain evidence="2">JFW-Udall</strain>
        <tissue evidence="2">Leaf</tissue>
    </source>
</reference>
<organism evidence="2 3">
    <name type="scientific">Gossypium anomalum</name>
    <dbReference type="NCBI Taxonomy" id="47600"/>
    <lineage>
        <taxon>Eukaryota</taxon>
        <taxon>Viridiplantae</taxon>
        <taxon>Streptophyta</taxon>
        <taxon>Embryophyta</taxon>
        <taxon>Tracheophyta</taxon>
        <taxon>Spermatophyta</taxon>
        <taxon>Magnoliopsida</taxon>
        <taxon>eudicotyledons</taxon>
        <taxon>Gunneridae</taxon>
        <taxon>Pentapetalae</taxon>
        <taxon>rosids</taxon>
        <taxon>malvids</taxon>
        <taxon>Malvales</taxon>
        <taxon>Malvaceae</taxon>
        <taxon>Malvoideae</taxon>
        <taxon>Gossypium</taxon>
    </lineage>
</organism>
<dbReference type="InterPro" id="IPR002156">
    <property type="entry name" value="RNaseH_domain"/>
</dbReference>